<organism evidence="7 8">
    <name type="scientific">Rhodocytophaga aerolata</name>
    <dbReference type="NCBI Taxonomy" id="455078"/>
    <lineage>
        <taxon>Bacteria</taxon>
        <taxon>Pseudomonadati</taxon>
        <taxon>Bacteroidota</taxon>
        <taxon>Cytophagia</taxon>
        <taxon>Cytophagales</taxon>
        <taxon>Rhodocytophagaceae</taxon>
        <taxon>Rhodocytophaga</taxon>
    </lineage>
</organism>
<dbReference type="InterPro" id="IPR025188">
    <property type="entry name" value="DUF4113"/>
</dbReference>
<evidence type="ECO:0000256" key="4">
    <source>
        <dbReference type="ARBA" id="ARBA00023204"/>
    </source>
</evidence>
<dbReference type="EMBL" id="JAUKPO010000075">
    <property type="protein sequence ID" value="MDO1451648.1"/>
    <property type="molecule type" value="Genomic_DNA"/>
</dbReference>
<dbReference type="Gene3D" id="3.40.1170.60">
    <property type="match status" value="1"/>
</dbReference>
<keyword evidence="3" id="KW-0741">SOS mutagenesis</keyword>
<name>A0ABT8RK12_9BACT</name>
<gene>
    <name evidence="7" type="ORF">Q0590_35575</name>
</gene>
<dbReference type="PANTHER" id="PTHR11076:SF34">
    <property type="entry name" value="PROTEIN UMUC"/>
    <property type="match status" value="1"/>
</dbReference>
<dbReference type="PROSITE" id="PS50173">
    <property type="entry name" value="UMUC"/>
    <property type="match status" value="1"/>
</dbReference>
<dbReference type="Pfam" id="PF13438">
    <property type="entry name" value="DUF4113"/>
    <property type="match status" value="1"/>
</dbReference>
<sequence>MGNSLVAYPTSRPVLRGVGSGNTPRLLNYASCERVFNPSLNGKPVVVLSNNDGSIIARSNEAKALGISMGQPYYQAKKTIDEHGVKVFSSNYELYGDMSNRMMTVLSSLAPESEIYSIDECFLGFSGFEESRLPDHAHLIRERTLKWTGIPVSIGLAPTKTLAKAVNKVAKKNEGIKLIRTSDEIDELLEKYPVEDLWGIGRKYNKRLQEMGIKTALQFKGLPEGWVKKHMAISGLRLQYELKGISCIPLEKVSATKKAICTSRSFGQYVSTYKEMEEVVANFAFKCAEKARKENTVARAVTIFIHTNGFNTTLPQYSNSRTMRLPVATADTAEILHYVRLALRSIYRPGYAYKKAGVMLTGLHTKDAVQMDLFDSVDRNRQSFLMETIDEVNQKMGKKGVFDPPVKFALQTHLAEQKNWPMQRKFLSPCYTTRWESVLKAS</sequence>
<keyword evidence="5" id="KW-0742">SOS response</keyword>
<protein>
    <submittedName>
        <fullName evidence="7">Y-family DNA polymerase</fullName>
    </submittedName>
</protein>
<dbReference type="InterPro" id="IPR043502">
    <property type="entry name" value="DNA/RNA_pol_sf"/>
</dbReference>
<dbReference type="InterPro" id="IPR050116">
    <property type="entry name" value="DNA_polymerase-Y"/>
</dbReference>
<comment type="caution">
    <text evidence="7">The sequence shown here is derived from an EMBL/GenBank/DDBJ whole genome shotgun (WGS) entry which is preliminary data.</text>
</comment>
<dbReference type="Gene3D" id="1.10.150.20">
    <property type="entry name" value="5' to 3' exonuclease, C-terminal subdomain"/>
    <property type="match status" value="1"/>
</dbReference>
<reference evidence="7" key="1">
    <citation type="submission" date="2023-07" db="EMBL/GenBank/DDBJ databases">
        <title>The genome sequence of Rhodocytophaga aerolata KACC 12507.</title>
        <authorList>
            <person name="Zhang X."/>
        </authorList>
    </citation>
    <scope>NUCLEOTIDE SEQUENCE</scope>
    <source>
        <strain evidence="7">KACC 12507</strain>
    </source>
</reference>
<dbReference type="Pfam" id="PF11798">
    <property type="entry name" value="IMS_HHH"/>
    <property type="match status" value="1"/>
</dbReference>
<evidence type="ECO:0000256" key="5">
    <source>
        <dbReference type="ARBA" id="ARBA00023236"/>
    </source>
</evidence>
<dbReference type="Proteomes" id="UP001168528">
    <property type="component" value="Unassembled WGS sequence"/>
</dbReference>
<evidence type="ECO:0000313" key="7">
    <source>
        <dbReference type="EMBL" id="MDO1451648.1"/>
    </source>
</evidence>
<evidence type="ECO:0000313" key="8">
    <source>
        <dbReference type="Proteomes" id="UP001168528"/>
    </source>
</evidence>
<keyword evidence="8" id="KW-1185">Reference proteome</keyword>
<dbReference type="Gene3D" id="3.30.1490.100">
    <property type="entry name" value="DNA polymerase, Y-family, little finger domain"/>
    <property type="match status" value="1"/>
</dbReference>
<dbReference type="SUPFAM" id="SSF56672">
    <property type="entry name" value="DNA/RNA polymerases"/>
    <property type="match status" value="1"/>
</dbReference>
<proteinExistence type="inferred from homology"/>
<dbReference type="InterPro" id="IPR001126">
    <property type="entry name" value="UmuC"/>
</dbReference>
<dbReference type="Gene3D" id="3.30.70.270">
    <property type="match status" value="1"/>
</dbReference>
<keyword evidence="4" id="KW-0234">DNA repair</keyword>
<dbReference type="SUPFAM" id="SSF100879">
    <property type="entry name" value="Lesion bypass DNA polymerase (Y-family), little finger domain"/>
    <property type="match status" value="1"/>
</dbReference>
<feature type="domain" description="UmuC" evidence="6">
    <location>
        <begin position="29"/>
        <end position="201"/>
    </location>
</feature>
<dbReference type="PANTHER" id="PTHR11076">
    <property type="entry name" value="DNA REPAIR POLYMERASE UMUC / TRANSFERASE FAMILY MEMBER"/>
    <property type="match status" value="1"/>
</dbReference>
<dbReference type="InterPro" id="IPR024728">
    <property type="entry name" value="PolY_HhH_motif"/>
</dbReference>
<evidence type="ECO:0000256" key="1">
    <source>
        <dbReference type="ARBA" id="ARBA00010945"/>
    </source>
</evidence>
<keyword evidence="2" id="KW-0227">DNA damage</keyword>
<dbReference type="Pfam" id="PF00817">
    <property type="entry name" value="IMS"/>
    <property type="match status" value="1"/>
</dbReference>
<dbReference type="InterPro" id="IPR036775">
    <property type="entry name" value="DNA_pol_Y-fam_lit_finger_sf"/>
</dbReference>
<evidence type="ECO:0000256" key="3">
    <source>
        <dbReference type="ARBA" id="ARBA00023199"/>
    </source>
</evidence>
<dbReference type="Pfam" id="PF11799">
    <property type="entry name" value="IMS_C"/>
    <property type="match status" value="1"/>
</dbReference>
<comment type="similarity">
    <text evidence="1">Belongs to the DNA polymerase type-Y family.</text>
</comment>
<accession>A0ABT8RK12</accession>
<dbReference type="RefSeq" id="WP_302042445.1">
    <property type="nucleotide sequence ID" value="NZ_JAUKPO010000075.1"/>
</dbReference>
<evidence type="ECO:0000256" key="2">
    <source>
        <dbReference type="ARBA" id="ARBA00022763"/>
    </source>
</evidence>
<dbReference type="InterPro" id="IPR043128">
    <property type="entry name" value="Rev_trsase/Diguanyl_cyclase"/>
</dbReference>
<evidence type="ECO:0000259" key="6">
    <source>
        <dbReference type="PROSITE" id="PS50173"/>
    </source>
</evidence>
<dbReference type="CDD" id="cd01700">
    <property type="entry name" value="PolY_Pol_V_umuC"/>
    <property type="match status" value="1"/>
</dbReference>
<dbReference type="InterPro" id="IPR017961">
    <property type="entry name" value="DNA_pol_Y-fam_little_finger"/>
</dbReference>